<accession>A0A2P2R0L1</accession>
<evidence type="ECO:0000313" key="1">
    <source>
        <dbReference type="EMBL" id="MBX72789.1"/>
    </source>
</evidence>
<organism evidence="1">
    <name type="scientific">Rhizophora mucronata</name>
    <name type="common">Asiatic mangrove</name>
    <dbReference type="NCBI Taxonomy" id="61149"/>
    <lineage>
        <taxon>Eukaryota</taxon>
        <taxon>Viridiplantae</taxon>
        <taxon>Streptophyta</taxon>
        <taxon>Embryophyta</taxon>
        <taxon>Tracheophyta</taxon>
        <taxon>Spermatophyta</taxon>
        <taxon>Magnoliopsida</taxon>
        <taxon>eudicotyledons</taxon>
        <taxon>Gunneridae</taxon>
        <taxon>Pentapetalae</taxon>
        <taxon>rosids</taxon>
        <taxon>fabids</taxon>
        <taxon>Malpighiales</taxon>
        <taxon>Rhizophoraceae</taxon>
        <taxon>Rhizophora</taxon>
    </lineage>
</organism>
<protein>
    <submittedName>
        <fullName evidence="1">Uncharacterized protein</fullName>
    </submittedName>
</protein>
<name>A0A2P2R0L1_RHIMU</name>
<dbReference type="AlphaFoldDB" id="A0A2P2R0L1"/>
<sequence>MKTNTETLYFTVPVMLTIRKASFRKRRNQLKLKTLKVNQLAE</sequence>
<proteinExistence type="predicted"/>
<reference evidence="1" key="1">
    <citation type="submission" date="2018-02" db="EMBL/GenBank/DDBJ databases">
        <title>Rhizophora mucronata_Transcriptome.</title>
        <authorList>
            <person name="Meera S.P."/>
            <person name="Sreeshan A."/>
            <person name="Augustine A."/>
        </authorList>
    </citation>
    <scope>NUCLEOTIDE SEQUENCE</scope>
    <source>
        <tissue evidence="1">Leaf</tissue>
    </source>
</reference>
<dbReference type="EMBL" id="GGEC01092305">
    <property type="protein sequence ID" value="MBX72789.1"/>
    <property type="molecule type" value="Transcribed_RNA"/>
</dbReference>